<dbReference type="EMBL" id="CANHGI010000002">
    <property type="protein sequence ID" value="CAI5443126.1"/>
    <property type="molecule type" value="Genomic_DNA"/>
</dbReference>
<protein>
    <submittedName>
        <fullName evidence="7">Uncharacterized protein</fullName>
    </submittedName>
</protein>
<dbReference type="Proteomes" id="UP001152747">
    <property type="component" value="Unassembled WGS sequence"/>
</dbReference>
<feature type="transmembrane region" description="Helical" evidence="6">
    <location>
        <begin position="209"/>
        <end position="232"/>
    </location>
</feature>
<accession>A0A9P1N0G6</accession>
<evidence type="ECO:0000256" key="3">
    <source>
        <dbReference type="ARBA" id="ARBA00022692"/>
    </source>
</evidence>
<keyword evidence="4 6" id="KW-1133">Transmembrane helix</keyword>
<keyword evidence="5 6" id="KW-0472">Membrane</keyword>
<dbReference type="GO" id="GO:0007606">
    <property type="term" value="P:sensory perception of chemical stimulus"/>
    <property type="evidence" value="ECO:0007669"/>
    <property type="project" value="InterPro"/>
</dbReference>
<proteinExistence type="inferred from homology"/>
<evidence type="ECO:0000256" key="6">
    <source>
        <dbReference type="SAM" id="Phobius"/>
    </source>
</evidence>
<feature type="transmembrane region" description="Helical" evidence="6">
    <location>
        <begin position="121"/>
        <end position="141"/>
    </location>
</feature>
<evidence type="ECO:0000256" key="1">
    <source>
        <dbReference type="ARBA" id="ARBA00004141"/>
    </source>
</evidence>
<evidence type="ECO:0000256" key="5">
    <source>
        <dbReference type="ARBA" id="ARBA00023136"/>
    </source>
</evidence>
<dbReference type="Pfam" id="PF03125">
    <property type="entry name" value="Sre"/>
    <property type="match status" value="1"/>
</dbReference>
<dbReference type="PANTHER" id="PTHR23128">
    <property type="entry name" value="SERPENTINE RECEPTOR, CLASS E (EPSILON)-RELATED"/>
    <property type="match status" value="1"/>
</dbReference>
<evidence type="ECO:0000313" key="7">
    <source>
        <dbReference type="EMBL" id="CAI5443126.1"/>
    </source>
</evidence>
<organism evidence="7 8">
    <name type="scientific">Caenorhabditis angaria</name>
    <dbReference type="NCBI Taxonomy" id="860376"/>
    <lineage>
        <taxon>Eukaryota</taxon>
        <taxon>Metazoa</taxon>
        <taxon>Ecdysozoa</taxon>
        <taxon>Nematoda</taxon>
        <taxon>Chromadorea</taxon>
        <taxon>Rhabditida</taxon>
        <taxon>Rhabditina</taxon>
        <taxon>Rhabditomorpha</taxon>
        <taxon>Rhabditoidea</taxon>
        <taxon>Rhabditidae</taxon>
        <taxon>Peloderinae</taxon>
        <taxon>Caenorhabditis</taxon>
    </lineage>
</organism>
<feature type="transmembrane region" description="Helical" evidence="6">
    <location>
        <begin position="58"/>
        <end position="81"/>
    </location>
</feature>
<dbReference type="AlphaFoldDB" id="A0A9P1N0G6"/>
<feature type="transmembrane region" description="Helical" evidence="6">
    <location>
        <begin position="93"/>
        <end position="115"/>
    </location>
</feature>
<feature type="transmembrane region" description="Helical" evidence="6">
    <location>
        <begin position="12"/>
        <end position="38"/>
    </location>
</feature>
<reference evidence="7" key="1">
    <citation type="submission" date="2022-11" db="EMBL/GenBank/DDBJ databases">
        <authorList>
            <person name="Kikuchi T."/>
        </authorList>
    </citation>
    <scope>NUCLEOTIDE SEQUENCE</scope>
    <source>
        <strain evidence="7">PS1010</strain>
    </source>
</reference>
<keyword evidence="8" id="KW-1185">Reference proteome</keyword>
<sequence length="277" mass="32762">MITSISIFHKSISIILYFANFWDVAGGIGRFYILLVQLRFLDVSSNILFFASIVRLEFYANVIVCIPVVVIERIFATYFVSDYEKNQRLWMSLIYLPLIFLISQFLVIPCIFYRPPLFWPILAFAIITIGSFIALNFLYSINLAKLEHLKKNQLFYTLSRKYQIEENLKVMWYLRGMGFQFIGLNSILIFVIIFPWSTVFSTEYSFFDIMWLLDPAIAVAFIFFPIGKFVALHKLKNPAFLRKCFLTRKIQPIRRKPEKVPDHESNIYFQQLQNSWK</sequence>
<gene>
    <name evidence="7" type="ORF">CAMP_LOCUS5763</name>
</gene>
<feature type="transmembrane region" description="Helical" evidence="6">
    <location>
        <begin position="177"/>
        <end position="197"/>
    </location>
</feature>
<keyword evidence="3 6" id="KW-0812">Transmembrane</keyword>
<dbReference type="InterPro" id="IPR004151">
    <property type="entry name" value="7TM_GPCR_serpentine_rcpt_Sre"/>
</dbReference>
<dbReference type="GO" id="GO:0016020">
    <property type="term" value="C:membrane"/>
    <property type="evidence" value="ECO:0007669"/>
    <property type="project" value="UniProtKB-SubCell"/>
</dbReference>
<evidence type="ECO:0000313" key="8">
    <source>
        <dbReference type="Proteomes" id="UP001152747"/>
    </source>
</evidence>
<dbReference type="OrthoDB" id="5874078at2759"/>
<evidence type="ECO:0000256" key="4">
    <source>
        <dbReference type="ARBA" id="ARBA00022989"/>
    </source>
</evidence>
<evidence type="ECO:0000256" key="2">
    <source>
        <dbReference type="ARBA" id="ARBA00006803"/>
    </source>
</evidence>
<dbReference type="PANTHER" id="PTHR23128:SF145">
    <property type="entry name" value="SERPENTINE RECEPTOR, CLASS E (EPSILON)"/>
    <property type="match status" value="1"/>
</dbReference>
<name>A0A9P1N0G6_9PELO</name>
<comment type="caution">
    <text evidence="7">The sequence shown here is derived from an EMBL/GenBank/DDBJ whole genome shotgun (WGS) entry which is preliminary data.</text>
</comment>
<comment type="similarity">
    <text evidence="2">Belongs to the nematode receptor-like protein sre family.</text>
</comment>
<comment type="subcellular location">
    <subcellularLocation>
        <location evidence="1">Membrane</location>
        <topology evidence="1">Multi-pass membrane protein</topology>
    </subcellularLocation>
</comment>